<gene>
    <name evidence="5" type="ORF">ACFQ38_07145</name>
</gene>
<sequence>MPTPNSDYLLSNCLYFTAARFARHMEKIAAEVFSSMDIPPSYAYLILTINDYPGISQKELCKKLSIAPSTSTRLIDKLINKNYVERKPDGKHILIYLTEEGKSLCNEIYEKLNEIYLRHSEILDKNHSQQLIQLLHKASEQMEQK</sequence>
<evidence type="ECO:0000256" key="1">
    <source>
        <dbReference type="ARBA" id="ARBA00023015"/>
    </source>
</evidence>
<dbReference type="SMART" id="SM00347">
    <property type="entry name" value="HTH_MARR"/>
    <property type="match status" value="1"/>
</dbReference>
<dbReference type="Gene3D" id="1.10.10.10">
    <property type="entry name" value="Winged helix-like DNA-binding domain superfamily/Winged helix DNA-binding domain"/>
    <property type="match status" value="1"/>
</dbReference>
<dbReference type="InterPro" id="IPR000835">
    <property type="entry name" value="HTH_MarR-typ"/>
</dbReference>
<proteinExistence type="predicted"/>
<evidence type="ECO:0000256" key="3">
    <source>
        <dbReference type="ARBA" id="ARBA00023163"/>
    </source>
</evidence>
<keyword evidence="2" id="KW-0238">DNA-binding</keyword>
<dbReference type="InterPro" id="IPR036388">
    <property type="entry name" value="WH-like_DNA-bd_sf"/>
</dbReference>
<evidence type="ECO:0000313" key="5">
    <source>
        <dbReference type="EMBL" id="MFD1204874.1"/>
    </source>
</evidence>
<dbReference type="RefSeq" id="WP_381480204.1">
    <property type="nucleotide sequence ID" value="NZ_JBHTLT010000034.1"/>
</dbReference>
<dbReference type="PANTHER" id="PTHR42756:SF1">
    <property type="entry name" value="TRANSCRIPTIONAL REPRESSOR OF EMRAB OPERON"/>
    <property type="match status" value="1"/>
</dbReference>
<evidence type="ECO:0000259" key="4">
    <source>
        <dbReference type="PROSITE" id="PS50995"/>
    </source>
</evidence>
<dbReference type="Proteomes" id="UP001597231">
    <property type="component" value="Unassembled WGS sequence"/>
</dbReference>
<dbReference type="PROSITE" id="PS50995">
    <property type="entry name" value="HTH_MARR_2"/>
    <property type="match status" value="1"/>
</dbReference>
<protein>
    <submittedName>
        <fullName evidence="5">MarR family winged helix-turn-helix transcriptional regulator</fullName>
    </submittedName>
</protein>
<reference evidence="6" key="1">
    <citation type="journal article" date="2019" name="Int. J. Syst. Evol. Microbiol.">
        <title>The Global Catalogue of Microorganisms (GCM) 10K type strain sequencing project: providing services to taxonomists for standard genome sequencing and annotation.</title>
        <authorList>
            <consortium name="The Broad Institute Genomics Platform"/>
            <consortium name="The Broad Institute Genome Sequencing Center for Infectious Disease"/>
            <person name="Wu L."/>
            <person name="Ma J."/>
        </authorList>
    </citation>
    <scope>NUCLEOTIDE SEQUENCE [LARGE SCALE GENOMIC DNA]</scope>
    <source>
        <strain evidence="6">CCUG 53915</strain>
    </source>
</reference>
<name>A0ABW3TZM9_9BACL</name>
<dbReference type="Pfam" id="PF12802">
    <property type="entry name" value="MarR_2"/>
    <property type="match status" value="1"/>
</dbReference>
<comment type="caution">
    <text evidence="5">The sequence shown here is derived from an EMBL/GenBank/DDBJ whole genome shotgun (WGS) entry which is preliminary data.</text>
</comment>
<evidence type="ECO:0000256" key="2">
    <source>
        <dbReference type="ARBA" id="ARBA00023125"/>
    </source>
</evidence>
<dbReference type="PANTHER" id="PTHR42756">
    <property type="entry name" value="TRANSCRIPTIONAL REGULATOR, MARR"/>
    <property type="match status" value="1"/>
</dbReference>
<evidence type="ECO:0000313" key="6">
    <source>
        <dbReference type="Proteomes" id="UP001597231"/>
    </source>
</evidence>
<organism evidence="5 6">
    <name type="scientific">Sporosarcina contaminans</name>
    <dbReference type="NCBI Taxonomy" id="633403"/>
    <lineage>
        <taxon>Bacteria</taxon>
        <taxon>Bacillati</taxon>
        <taxon>Bacillota</taxon>
        <taxon>Bacilli</taxon>
        <taxon>Bacillales</taxon>
        <taxon>Caryophanaceae</taxon>
        <taxon>Sporosarcina</taxon>
    </lineage>
</organism>
<keyword evidence="1" id="KW-0805">Transcription regulation</keyword>
<dbReference type="SUPFAM" id="SSF46785">
    <property type="entry name" value="Winged helix' DNA-binding domain"/>
    <property type="match status" value="1"/>
</dbReference>
<accession>A0ABW3TZM9</accession>
<dbReference type="InterPro" id="IPR036390">
    <property type="entry name" value="WH_DNA-bd_sf"/>
</dbReference>
<keyword evidence="6" id="KW-1185">Reference proteome</keyword>
<keyword evidence="3" id="KW-0804">Transcription</keyword>
<feature type="domain" description="HTH marR-type" evidence="4">
    <location>
        <begin position="11"/>
        <end position="140"/>
    </location>
</feature>
<dbReference type="EMBL" id="JBHTLT010000034">
    <property type="protein sequence ID" value="MFD1204874.1"/>
    <property type="molecule type" value="Genomic_DNA"/>
</dbReference>